<dbReference type="Proteomes" id="UP001164746">
    <property type="component" value="Chromosome 8"/>
</dbReference>
<sequence>MAQETWRTSTMVFRRSSVNDYHLLTTSIVTPNFHASGPRCLQCDYSAKRLTAFADELAEDVATKQAMES</sequence>
<evidence type="ECO:0000313" key="3">
    <source>
        <dbReference type="Proteomes" id="UP001164746"/>
    </source>
</evidence>
<dbReference type="Proteomes" id="UP001164746">
    <property type="component" value="Chromosome 7"/>
</dbReference>
<protein>
    <submittedName>
        <fullName evidence="1">Uncharacterized protein</fullName>
    </submittedName>
</protein>
<reference evidence="1" key="1">
    <citation type="submission" date="2022-11" db="EMBL/GenBank/DDBJ databases">
        <title>Centuries of genome instability and evolution in soft-shell clam transmissible cancer (bioRxiv).</title>
        <authorList>
            <person name="Hart S.F.M."/>
            <person name="Yonemitsu M.A."/>
            <person name="Giersch R.M."/>
            <person name="Beal B.F."/>
            <person name="Arriagada G."/>
            <person name="Davis B.W."/>
            <person name="Ostrander E.A."/>
            <person name="Goff S.P."/>
            <person name="Metzger M.J."/>
        </authorList>
    </citation>
    <scope>NUCLEOTIDE SEQUENCE</scope>
    <source>
        <strain evidence="1">MELC-2E11</strain>
        <tissue evidence="1">Siphon/mantle</tissue>
    </source>
</reference>
<gene>
    <name evidence="2" type="ORF">MAR_026277</name>
    <name evidence="1" type="ORF">MAR_036261</name>
</gene>
<dbReference type="EMBL" id="CP111018">
    <property type="protein sequence ID" value="WAR11185.1"/>
    <property type="molecule type" value="Genomic_DNA"/>
</dbReference>
<organism evidence="1 3">
    <name type="scientific">Mya arenaria</name>
    <name type="common">Soft-shell clam</name>
    <dbReference type="NCBI Taxonomy" id="6604"/>
    <lineage>
        <taxon>Eukaryota</taxon>
        <taxon>Metazoa</taxon>
        <taxon>Spiralia</taxon>
        <taxon>Lophotrochozoa</taxon>
        <taxon>Mollusca</taxon>
        <taxon>Bivalvia</taxon>
        <taxon>Autobranchia</taxon>
        <taxon>Heteroconchia</taxon>
        <taxon>Euheterodonta</taxon>
        <taxon>Imparidentia</taxon>
        <taxon>Neoheterodontei</taxon>
        <taxon>Myida</taxon>
        <taxon>Myoidea</taxon>
        <taxon>Myidae</taxon>
        <taxon>Mya</taxon>
    </lineage>
</organism>
<keyword evidence="3" id="KW-1185">Reference proteome</keyword>
<evidence type="ECO:0000313" key="1">
    <source>
        <dbReference type="EMBL" id="WAR11185.1"/>
    </source>
</evidence>
<proteinExistence type="predicted"/>
<name>A0ABY7EPL1_MYAAR</name>
<accession>A0ABY7EPL1</accession>
<evidence type="ECO:0000313" key="2">
    <source>
        <dbReference type="EMBL" id="WAR12097.1"/>
    </source>
</evidence>
<dbReference type="EMBL" id="CP111019">
    <property type="protein sequence ID" value="WAR12097.1"/>
    <property type="molecule type" value="Genomic_DNA"/>
</dbReference>